<evidence type="ECO:0000256" key="1">
    <source>
        <dbReference type="SAM" id="MobiDB-lite"/>
    </source>
</evidence>
<name>A0A1I4ULQ1_9HYPH</name>
<feature type="compositionally biased region" description="Basic residues" evidence="1">
    <location>
        <begin position="73"/>
        <end position="82"/>
    </location>
</feature>
<evidence type="ECO:0000313" key="2">
    <source>
        <dbReference type="EMBL" id="SFM89868.1"/>
    </source>
</evidence>
<sequence length="82" mass="8801">MPFWHSARGLEASLADLVSNGSAEDLSALATRIALAKIKQDQAETPQAAAMIAEADARAEADAEQDRSQNRHGGFRRGRPAR</sequence>
<feature type="region of interest" description="Disordered" evidence="1">
    <location>
        <begin position="54"/>
        <end position="82"/>
    </location>
</feature>
<dbReference type="EMBL" id="FOTK01000073">
    <property type="protein sequence ID" value="SFM89868.1"/>
    <property type="molecule type" value="Genomic_DNA"/>
</dbReference>
<protein>
    <submittedName>
        <fullName evidence="2">Uncharacterized protein</fullName>
    </submittedName>
</protein>
<dbReference type="STRING" id="582667.SAMN05192568_10734"/>
<reference evidence="3" key="1">
    <citation type="submission" date="2016-10" db="EMBL/GenBank/DDBJ databases">
        <authorList>
            <person name="Varghese N."/>
            <person name="Submissions S."/>
        </authorList>
    </citation>
    <scope>NUCLEOTIDE SEQUENCE [LARGE SCALE GENOMIC DNA]</scope>
    <source>
        <strain evidence="3">BL36</strain>
    </source>
</reference>
<keyword evidence="3" id="KW-1185">Reference proteome</keyword>
<dbReference type="Proteomes" id="UP000199048">
    <property type="component" value="Unassembled WGS sequence"/>
</dbReference>
<gene>
    <name evidence="2" type="ORF">SAMN05192568_10734</name>
</gene>
<dbReference type="AlphaFoldDB" id="A0A1I4ULQ1"/>
<accession>A0A1I4ULQ1</accession>
<organism evidence="2 3">
    <name type="scientific">Methylobacterium pseudosasicola</name>
    <dbReference type="NCBI Taxonomy" id="582667"/>
    <lineage>
        <taxon>Bacteria</taxon>
        <taxon>Pseudomonadati</taxon>
        <taxon>Pseudomonadota</taxon>
        <taxon>Alphaproteobacteria</taxon>
        <taxon>Hyphomicrobiales</taxon>
        <taxon>Methylobacteriaceae</taxon>
        <taxon>Methylobacterium</taxon>
    </lineage>
</organism>
<proteinExistence type="predicted"/>
<evidence type="ECO:0000313" key="3">
    <source>
        <dbReference type="Proteomes" id="UP000199048"/>
    </source>
</evidence>
<feature type="compositionally biased region" description="Basic and acidic residues" evidence="1">
    <location>
        <begin position="55"/>
        <end position="69"/>
    </location>
</feature>